<dbReference type="AlphaFoldDB" id="A0A6A1UM50"/>
<dbReference type="GO" id="GO:0008270">
    <property type="term" value="F:zinc ion binding"/>
    <property type="evidence" value="ECO:0007669"/>
    <property type="project" value="UniProtKB-KW"/>
</dbReference>
<dbReference type="GO" id="GO:0003677">
    <property type="term" value="F:DNA binding"/>
    <property type="evidence" value="ECO:0007669"/>
    <property type="project" value="UniProtKB-KW"/>
</dbReference>
<protein>
    <submittedName>
        <fullName evidence="12">Squamosa promoter-binding-like protein 16</fullName>
    </submittedName>
</protein>
<sequence length="312" mass="34046">MESSSSGSTKRPRATGNGAQVPSCLVDGCNSDLSKCRDYHRRHKVCELHSKTPKVTIRGQEQRFCQQCSRFHSLGEFDEGKRSCRKRLDGHNRRRRKPQPDPLSLNSERLLSGYQGTRILTFSSPQIFPQGPVVSSSWLGAVKAETDAAVVYNNYSQLNFSDRKNPIPDSLCHNYKGGKQFPFSQGPSTSLPGVSVCQPLPDASFASSNTSSSQKNRVIDSDCALSLLSSTPAETRQVGLSQMVQFNSVSSAQSLVPGLHYSMLGMEGRAVSAALVNEYSSNANVHCHGMFSIDPDGSSASGPHQTHSFLWE</sequence>
<feature type="domain" description="SBP-type" evidence="11">
    <location>
        <begin position="21"/>
        <end position="98"/>
    </location>
</feature>
<name>A0A6A1UM50_9ROSI</name>
<dbReference type="PANTHER" id="PTHR31251">
    <property type="entry name" value="SQUAMOSA PROMOTER-BINDING-LIKE PROTEIN 4"/>
    <property type="match status" value="1"/>
</dbReference>
<dbReference type="FunFam" id="4.10.1100.10:FF:000001">
    <property type="entry name" value="Squamosa promoter-binding-like protein 14"/>
    <property type="match status" value="1"/>
</dbReference>
<keyword evidence="2" id="KW-0479">Metal-binding</keyword>
<dbReference type="PROSITE" id="PS51141">
    <property type="entry name" value="ZF_SBP"/>
    <property type="match status" value="1"/>
</dbReference>
<keyword evidence="6" id="KW-0238">DNA-binding</keyword>
<dbReference type="GO" id="GO:0005634">
    <property type="term" value="C:nucleus"/>
    <property type="evidence" value="ECO:0007669"/>
    <property type="project" value="UniProtKB-SubCell"/>
</dbReference>
<evidence type="ECO:0000256" key="7">
    <source>
        <dbReference type="ARBA" id="ARBA00023163"/>
    </source>
</evidence>
<dbReference type="PANTHER" id="PTHR31251:SF207">
    <property type="entry name" value="SQUAMOSA PROMOTER-BINDING-LIKE PROTEIN 13A-RELATED"/>
    <property type="match status" value="1"/>
</dbReference>
<evidence type="ECO:0000256" key="10">
    <source>
        <dbReference type="SAM" id="MobiDB-lite"/>
    </source>
</evidence>
<reference evidence="12 13" key="1">
    <citation type="journal article" date="2019" name="Plant Biotechnol. J.">
        <title>The red bayberry genome and genetic basis of sex determination.</title>
        <authorList>
            <person name="Jia H.M."/>
            <person name="Jia H.J."/>
            <person name="Cai Q.L."/>
            <person name="Wang Y."/>
            <person name="Zhao H.B."/>
            <person name="Yang W.F."/>
            <person name="Wang G.Y."/>
            <person name="Li Y.H."/>
            <person name="Zhan D.L."/>
            <person name="Shen Y.T."/>
            <person name="Niu Q.F."/>
            <person name="Chang L."/>
            <person name="Qiu J."/>
            <person name="Zhao L."/>
            <person name="Xie H.B."/>
            <person name="Fu W.Y."/>
            <person name="Jin J."/>
            <person name="Li X.W."/>
            <person name="Jiao Y."/>
            <person name="Zhou C.C."/>
            <person name="Tu T."/>
            <person name="Chai C.Y."/>
            <person name="Gao J.L."/>
            <person name="Fan L.J."/>
            <person name="van de Weg E."/>
            <person name="Wang J.Y."/>
            <person name="Gao Z.S."/>
        </authorList>
    </citation>
    <scope>NUCLEOTIDE SEQUENCE [LARGE SCALE GENOMIC DNA]</scope>
    <source>
        <tissue evidence="12">Leaves</tissue>
    </source>
</reference>
<organism evidence="12 13">
    <name type="scientific">Morella rubra</name>
    <name type="common">Chinese bayberry</name>
    <dbReference type="NCBI Taxonomy" id="262757"/>
    <lineage>
        <taxon>Eukaryota</taxon>
        <taxon>Viridiplantae</taxon>
        <taxon>Streptophyta</taxon>
        <taxon>Embryophyta</taxon>
        <taxon>Tracheophyta</taxon>
        <taxon>Spermatophyta</taxon>
        <taxon>Magnoliopsida</taxon>
        <taxon>eudicotyledons</taxon>
        <taxon>Gunneridae</taxon>
        <taxon>Pentapetalae</taxon>
        <taxon>rosids</taxon>
        <taxon>fabids</taxon>
        <taxon>Fagales</taxon>
        <taxon>Myricaceae</taxon>
        <taxon>Morella</taxon>
    </lineage>
</organism>
<dbReference type="SMR" id="A0A6A1UM50"/>
<dbReference type="Proteomes" id="UP000516437">
    <property type="component" value="Unassembled WGS sequence"/>
</dbReference>
<accession>A0A6A1UM50</accession>
<dbReference type="InterPro" id="IPR044817">
    <property type="entry name" value="SBP-like"/>
</dbReference>
<evidence type="ECO:0000256" key="6">
    <source>
        <dbReference type="ARBA" id="ARBA00023125"/>
    </source>
</evidence>
<evidence type="ECO:0000313" key="13">
    <source>
        <dbReference type="Proteomes" id="UP000516437"/>
    </source>
</evidence>
<evidence type="ECO:0000256" key="2">
    <source>
        <dbReference type="ARBA" id="ARBA00022723"/>
    </source>
</evidence>
<evidence type="ECO:0000256" key="5">
    <source>
        <dbReference type="ARBA" id="ARBA00023015"/>
    </source>
</evidence>
<comment type="caution">
    <text evidence="12">The sequence shown here is derived from an EMBL/GenBank/DDBJ whole genome shotgun (WGS) entry which is preliminary data.</text>
</comment>
<keyword evidence="7" id="KW-0804">Transcription</keyword>
<evidence type="ECO:0000313" key="12">
    <source>
        <dbReference type="EMBL" id="KAB1201283.1"/>
    </source>
</evidence>
<keyword evidence="8" id="KW-0539">Nucleus</keyword>
<gene>
    <name evidence="12" type="ORF">CJ030_MR0G004523</name>
</gene>
<dbReference type="InterPro" id="IPR036893">
    <property type="entry name" value="SBP_sf"/>
</dbReference>
<comment type="subcellular location">
    <subcellularLocation>
        <location evidence="1">Nucleus</location>
    </subcellularLocation>
</comment>
<evidence type="ECO:0000256" key="8">
    <source>
        <dbReference type="ARBA" id="ARBA00023242"/>
    </source>
</evidence>
<keyword evidence="3 9" id="KW-0863">Zinc-finger</keyword>
<keyword evidence="13" id="KW-1185">Reference proteome</keyword>
<evidence type="ECO:0000256" key="3">
    <source>
        <dbReference type="ARBA" id="ARBA00022771"/>
    </source>
</evidence>
<feature type="region of interest" description="Disordered" evidence="10">
    <location>
        <begin position="88"/>
        <end position="107"/>
    </location>
</feature>
<dbReference type="Pfam" id="PF03110">
    <property type="entry name" value="SBP"/>
    <property type="match status" value="1"/>
</dbReference>
<dbReference type="Gene3D" id="4.10.1100.10">
    <property type="entry name" value="Transcription factor, SBP-box domain"/>
    <property type="match status" value="1"/>
</dbReference>
<proteinExistence type="predicted"/>
<evidence type="ECO:0000256" key="1">
    <source>
        <dbReference type="ARBA" id="ARBA00004123"/>
    </source>
</evidence>
<dbReference type="SUPFAM" id="SSF103612">
    <property type="entry name" value="SBT domain"/>
    <property type="match status" value="1"/>
</dbReference>
<keyword evidence="5" id="KW-0805">Transcription regulation</keyword>
<evidence type="ECO:0000259" key="11">
    <source>
        <dbReference type="PROSITE" id="PS51141"/>
    </source>
</evidence>
<evidence type="ECO:0000256" key="4">
    <source>
        <dbReference type="ARBA" id="ARBA00022833"/>
    </source>
</evidence>
<dbReference type="EMBL" id="RXIC02000084">
    <property type="protein sequence ID" value="KAB1201283.1"/>
    <property type="molecule type" value="Genomic_DNA"/>
</dbReference>
<evidence type="ECO:0000256" key="9">
    <source>
        <dbReference type="PROSITE-ProRule" id="PRU00470"/>
    </source>
</evidence>
<dbReference type="OrthoDB" id="514967at2759"/>
<keyword evidence="4" id="KW-0862">Zinc</keyword>
<dbReference type="InterPro" id="IPR004333">
    <property type="entry name" value="SBP_dom"/>
</dbReference>